<dbReference type="eggNOG" id="COG3410">
    <property type="taxonomic scope" value="Bacteria"/>
</dbReference>
<dbReference type="InterPro" id="IPR003593">
    <property type="entry name" value="AAA+_ATPase"/>
</dbReference>
<dbReference type="GeneID" id="78413069"/>
<dbReference type="SUPFAM" id="SSF52540">
    <property type="entry name" value="P-loop containing nucleoside triphosphate hydrolases"/>
    <property type="match status" value="1"/>
</dbReference>
<dbReference type="SMART" id="SM00382">
    <property type="entry name" value="AAA"/>
    <property type="match status" value="1"/>
</dbReference>
<dbReference type="Pfam" id="PF09848">
    <property type="entry name" value="SLFN-g3_helicase"/>
    <property type="match status" value="1"/>
</dbReference>
<dbReference type="InterPro" id="IPR027417">
    <property type="entry name" value="P-loop_NTPase"/>
</dbReference>
<name>C8NFA6_9LACT</name>
<dbReference type="PROSITE" id="PS50164">
    <property type="entry name" value="GIY_YIG"/>
    <property type="match status" value="1"/>
</dbReference>
<dbReference type="Gene3D" id="3.40.50.300">
    <property type="entry name" value="P-loop containing nucleotide triphosphate hydrolases"/>
    <property type="match status" value="1"/>
</dbReference>
<keyword evidence="3" id="KW-1185">Reference proteome</keyword>
<dbReference type="RefSeq" id="WP_005605813.1">
    <property type="nucleotide sequence ID" value="NZ_CP102283.1"/>
</dbReference>
<dbReference type="Proteomes" id="UP000005926">
    <property type="component" value="Unassembled WGS sequence"/>
</dbReference>
<feature type="domain" description="GIY-YIG" evidence="1">
    <location>
        <begin position="35"/>
        <end position="125"/>
    </location>
</feature>
<dbReference type="InterPro" id="IPR000305">
    <property type="entry name" value="GIY-YIG_endonuc"/>
</dbReference>
<organism evidence="2 3">
    <name type="scientific">Granulicatella adiacens ATCC 49175</name>
    <dbReference type="NCBI Taxonomy" id="638301"/>
    <lineage>
        <taxon>Bacteria</taxon>
        <taxon>Bacillati</taxon>
        <taxon>Bacillota</taxon>
        <taxon>Bacilli</taxon>
        <taxon>Lactobacillales</taxon>
        <taxon>Carnobacteriaceae</taxon>
        <taxon>Granulicatella</taxon>
    </lineage>
</organism>
<dbReference type="STRING" id="638301.HMPREF0444_0601"/>
<dbReference type="Pfam" id="PF01541">
    <property type="entry name" value="GIY-YIG"/>
    <property type="match status" value="1"/>
</dbReference>
<evidence type="ECO:0000313" key="3">
    <source>
        <dbReference type="Proteomes" id="UP000005926"/>
    </source>
</evidence>
<evidence type="ECO:0000259" key="1">
    <source>
        <dbReference type="PROSITE" id="PS50164"/>
    </source>
</evidence>
<accession>C8NFA6</accession>
<evidence type="ECO:0000313" key="2">
    <source>
        <dbReference type="EMBL" id="EEW37635.1"/>
    </source>
</evidence>
<sequence length="584" mass="68410">MERIANPVIYELKYENKMERHYEGVQETHEKLIFNYPTVYIVHHPEKEKFCVYIGETTDIRRRTEQHLKQGSKKRKDWEKLSRRDDANMFVIGHELFNKSLTLDIENKLMHYLSSVEAVQEVYNRRTNEQNEYYTSDQMEPIFSKIWGELHRKNNIIFPTRRRIEDAAVFKASPFHKLTQEQLQTKDRIMLKIFENVANTRKDTPHQLIMVNGEAGSGKTVLMSNLFYELFQESEKEQGESIFSGISTYLLVNHEQQLTVYKEIAKKLGIKEQYVQKPTSFINNHSSENPVDVVIVDEAHLLWTQGKQSYRGKNQLDDLLEKAKVVVIVFDENQILSTEQIWEDELLDKYKGMCQNENNYIELKNQMRIHSSKETVKWIRNIIDLQEVGPIPHDELGYDLRIFETPKELEKAIVEKNDNENIGLSRIVATFDWEYSGNKKEDGYWDVSIGDWKMPWNLQLPKVKKKSINYKSLAWAEQPQTIAEVGSTFTIQGFDLNYVGVIIGPSVVFRDGKIQFVPENSKNEKAVRNRTLSDGRKEKFGERLLKNELNVLLTRGVKGLYIYAVDPALQEELMRRQGEKINGK</sequence>
<dbReference type="CDD" id="cd10439">
    <property type="entry name" value="GIY-YIG_COG3410"/>
    <property type="match status" value="1"/>
</dbReference>
<proteinExistence type="predicted"/>
<comment type="caution">
    <text evidence="2">The sequence shown here is derived from an EMBL/GenBank/DDBJ whole genome shotgun (WGS) entry which is preliminary data.</text>
</comment>
<protein>
    <submittedName>
        <fullName evidence="2">GIY-YIG catalytic domain protein</fullName>
    </submittedName>
</protein>
<reference evidence="2 3" key="1">
    <citation type="submission" date="2009-08" db="EMBL/GenBank/DDBJ databases">
        <authorList>
            <person name="Muzny D."/>
            <person name="Qin X."/>
            <person name="Deng J."/>
            <person name="Jiang H."/>
            <person name="Liu Y."/>
            <person name="Qu J."/>
            <person name="Song X.-Z."/>
            <person name="Zhang L."/>
            <person name="Thornton R."/>
            <person name="Coyle M."/>
            <person name="Francisco L."/>
            <person name="Jackson L."/>
            <person name="Javaid M."/>
            <person name="Korchina V."/>
            <person name="Kovar C."/>
            <person name="Mata R."/>
            <person name="Mathew T."/>
            <person name="Ngo R."/>
            <person name="Nguyen L."/>
            <person name="Nguyen N."/>
            <person name="Okwuonu G."/>
            <person name="Ongeri F."/>
            <person name="Pham C."/>
            <person name="Simmons D."/>
            <person name="Wilczek-Boney K."/>
            <person name="Hale W."/>
            <person name="Jakkamsetti A."/>
            <person name="Pham P."/>
            <person name="Ruth R."/>
            <person name="San Lucas F."/>
            <person name="Warren J."/>
            <person name="Zhang J."/>
            <person name="Zhao Z."/>
            <person name="Zhou C."/>
            <person name="Zhu D."/>
            <person name="Lee S."/>
            <person name="Bess C."/>
            <person name="Blankenburg K."/>
            <person name="Forbes L."/>
            <person name="Fu Q."/>
            <person name="Gubbala S."/>
            <person name="Hirani K."/>
            <person name="Jayaseelan J.C."/>
            <person name="Lara F."/>
            <person name="Munidasa M."/>
            <person name="Palculict T."/>
            <person name="Patil S."/>
            <person name="Pu L.-L."/>
            <person name="Saada N."/>
            <person name="Tang L."/>
            <person name="Weissenberger G."/>
            <person name="Zhu Y."/>
            <person name="Hemphill L."/>
            <person name="Shang Y."/>
            <person name="Youmans B."/>
            <person name="Ayvaz T."/>
            <person name="Ross M."/>
            <person name="Santibanez J."/>
            <person name="Aqrawi P."/>
            <person name="Gross S."/>
            <person name="Joshi V."/>
            <person name="Fowler G."/>
            <person name="Nazareth L."/>
            <person name="Reid J."/>
            <person name="Worley K."/>
            <person name="Petrosino J."/>
            <person name="Highlander S."/>
            <person name="Gibbs R."/>
        </authorList>
    </citation>
    <scope>NUCLEOTIDE SEQUENCE [LARGE SCALE GENOMIC DNA]</scope>
    <source>
        <strain evidence="2 3">ATCC 49175</strain>
    </source>
</reference>
<dbReference type="InterPro" id="IPR018647">
    <property type="entry name" value="SLFN_3-like_DNA/RNA_helicase"/>
</dbReference>
<gene>
    <name evidence="2" type="ORF">HMPREF0444_0601</name>
</gene>
<dbReference type="HOGENOM" id="CLU_009521_0_0_9"/>
<dbReference type="EMBL" id="ACKZ01000013">
    <property type="protein sequence ID" value="EEW37635.1"/>
    <property type="molecule type" value="Genomic_DNA"/>
</dbReference>
<dbReference type="AlphaFoldDB" id="C8NFA6"/>